<accession>A0A3N4NJ70</accession>
<dbReference type="EMBL" id="RPFJ01000011">
    <property type="protein sequence ID" value="RPD96452.1"/>
    <property type="molecule type" value="Genomic_DNA"/>
</dbReference>
<keyword evidence="4" id="KW-1185">Reference proteome</keyword>
<dbReference type="Pfam" id="PF01075">
    <property type="entry name" value="Glyco_transf_9"/>
    <property type="match status" value="1"/>
</dbReference>
<keyword evidence="1" id="KW-0328">Glycosyltransferase</keyword>
<dbReference type="InterPro" id="IPR051199">
    <property type="entry name" value="LPS_LOS_Heptosyltrfase"/>
</dbReference>
<evidence type="ECO:0000256" key="1">
    <source>
        <dbReference type="ARBA" id="ARBA00022676"/>
    </source>
</evidence>
<dbReference type="GO" id="GO:0008713">
    <property type="term" value="F:ADP-heptose-lipopolysaccharide heptosyltransferase activity"/>
    <property type="evidence" value="ECO:0007669"/>
    <property type="project" value="TreeGrafter"/>
</dbReference>
<sequence length="343" mass="38743">MGFKSSHILVVRLSAMGDVAMVVPVIRALIKQYPNIKITMVSRAFLKPLFEDIPNVNFYTADVKDKHKGIKGLFKLSKELKQLKPNAIADLHDVLRSKVLRFFLLGIKNAVIDKGRAEKKALTRAENKIFKQLKTSHQRYADVFEKLGYPIDLSSPIFPEKEKLTQKTTNLIGLDHKKWIGIAPFAQHNGKMYPLDLIENVIDKLTITNNYKVLLFGGGEKEVKVLSNLEKRYANTISVAGKLNFKEELALISNLDVMVSMDSANGHLSAMQGVKTITIWGVTHPYAGFAPFNQPNEYQILPNLDKYPKLPCSIYGNKIFDGYEDVMRSINPQTVIRKIEEVV</sequence>
<dbReference type="PANTHER" id="PTHR30160">
    <property type="entry name" value="TETRAACYLDISACCHARIDE 4'-KINASE-RELATED"/>
    <property type="match status" value="1"/>
</dbReference>
<dbReference type="SUPFAM" id="SSF53756">
    <property type="entry name" value="UDP-Glycosyltransferase/glycogen phosphorylase"/>
    <property type="match status" value="1"/>
</dbReference>
<dbReference type="PANTHER" id="PTHR30160:SF22">
    <property type="entry name" value="LIPOPOLYSACCHARIDE CORE BIOSYNTHESIS PROTEIN"/>
    <property type="match status" value="1"/>
</dbReference>
<dbReference type="Gene3D" id="3.40.50.2000">
    <property type="entry name" value="Glycogen Phosphorylase B"/>
    <property type="match status" value="2"/>
</dbReference>
<dbReference type="InterPro" id="IPR002201">
    <property type="entry name" value="Glyco_trans_9"/>
</dbReference>
<evidence type="ECO:0000256" key="2">
    <source>
        <dbReference type="ARBA" id="ARBA00022679"/>
    </source>
</evidence>
<reference evidence="3 4" key="1">
    <citation type="submission" date="2018-11" db="EMBL/GenBank/DDBJ databases">
        <title>Aureibaculum marinum gen. nov., sp. nov., a member of the family Flavobacteriaceae isolated from the Bohai Sea.</title>
        <authorList>
            <person name="Ji X."/>
        </authorList>
    </citation>
    <scope>NUCLEOTIDE SEQUENCE [LARGE SCALE GENOMIC DNA]</scope>
    <source>
        <strain evidence="3 4">BH-SD17</strain>
    </source>
</reference>
<dbReference type="GO" id="GO:0009244">
    <property type="term" value="P:lipopolysaccharide core region biosynthetic process"/>
    <property type="evidence" value="ECO:0007669"/>
    <property type="project" value="TreeGrafter"/>
</dbReference>
<dbReference type="AlphaFoldDB" id="A0A3N4NJ70"/>
<dbReference type="Proteomes" id="UP000270856">
    <property type="component" value="Unassembled WGS sequence"/>
</dbReference>
<evidence type="ECO:0000313" key="3">
    <source>
        <dbReference type="EMBL" id="RPD96452.1"/>
    </source>
</evidence>
<dbReference type="CDD" id="cd03789">
    <property type="entry name" value="GT9_LPS_heptosyltransferase"/>
    <property type="match status" value="1"/>
</dbReference>
<name>A0A3N4NJ70_9FLAO</name>
<protein>
    <submittedName>
        <fullName evidence="3">Lipopolysaccharide heptosyltransferase family protein</fullName>
    </submittedName>
</protein>
<proteinExistence type="predicted"/>
<organism evidence="3 4">
    <name type="scientific">Aureibaculum marinum</name>
    <dbReference type="NCBI Taxonomy" id="2487930"/>
    <lineage>
        <taxon>Bacteria</taxon>
        <taxon>Pseudomonadati</taxon>
        <taxon>Bacteroidota</taxon>
        <taxon>Flavobacteriia</taxon>
        <taxon>Flavobacteriales</taxon>
        <taxon>Flavobacteriaceae</taxon>
        <taxon>Aureibaculum</taxon>
    </lineage>
</organism>
<evidence type="ECO:0000313" key="4">
    <source>
        <dbReference type="Proteomes" id="UP000270856"/>
    </source>
</evidence>
<gene>
    <name evidence="3" type="ORF">EGM88_08775</name>
</gene>
<dbReference type="OrthoDB" id="9768048at2"/>
<dbReference type="GO" id="GO:0005829">
    <property type="term" value="C:cytosol"/>
    <property type="evidence" value="ECO:0007669"/>
    <property type="project" value="TreeGrafter"/>
</dbReference>
<dbReference type="RefSeq" id="WP_123897606.1">
    <property type="nucleotide sequence ID" value="NZ_RPFJ01000011.1"/>
</dbReference>
<keyword evidence="2 3" id="KW-0808">Transferase</keyword>
<comment type="caution">
    <text evidence="3">The sequence shown here is derived from an EMBL/GenBank/DDBJ whole genome shotgun (WGS) entry which is preliminary data.</text>
</comment>